<sequence length="67" mass="7600">MKRPLVVADIGLNHNGQLDWAKAMIATAAANGVDYVKFQKRVPEAVYVAEYLDRPRRTQWGETIRAE</sequence>
<reference evidence="1" key="1">
    <citation type="journal article" date="2015" name="Nature">
        <title>Complex archaea that bridge the gap between prokaryotes and eukaryotes.</title>
        <authorList>
            <person name="Spang A."/>
            <person name="Saw J.H."/>
            <person name="Jorgensen S.L."/>
            <person name="Zaremba-Niedzwiedzka K."/>
            <person name="Martijn J."/>
            <person name="Lind A.E."/>
            <person name="van Eijk R."/>
            <person name="Schleper C."/>
            <person name="Guy L."/>
            <person name="Ettema T.J."/>
        </authorList>
    </citation>
    <scope>NUCLEOTIDE SEQUENCE</scope>
</reference>
<dbReference type="Gene3D" id="3.20.20.70">
    <property type="entry name" value="Aldolase class I"/>
    <property type="match status" value="1"/>
</dbReference>
<name>A0A0F8WEI0_9ZZZZ</name>
<feature type="non-terminal residue" evidence="1">
    <location>
        <position position="67"/>
    </location>
</feature>
<gene>
    <name evidence="1" type="ORF">LCGC14_3076140</name>
</gene>
<evidence type="ECO:0008006" key="2">
    <source>
        <dbReference type="Google" id="ProtNLM"/>
    </source>
</evidence>
<dbReference type="PANTHER" id="PTHR42966:SF1">
    <property type="entry name" value="SIALIC ACID SYNTHASE"/>
    <property type="match status" value="1"/>
</dbReference>
<dbReference type="SUPFAM" id="SSF51569">
    <property type="entry name" value="Aldolase"/>
    <property type="match status" value="1"/>
</dbReference>
<protein>
    <recommendedName>
        <fullName evidence="2">N-acetylneuraminic acid synthase N-terminal domain-containing protein</fullName>
    </recommendedName>
</protein>
<dbReference type="EMBL" id="LAZR01065575">
    <property type="protein sequence ID" value="KKK55277.1"/>
    <property type="molecule type" value="Genomic_DNA"/>
</dbReference>
<organism evidence="1">
    <name type="scientific">marine sediment metagenome</name>
    <dbReference type="NCBI Taxonomy" id="412755"/>
    <lineage>
        <taxon>unclassified sequences</taxon>
        <taxon>metagenomes</taxon>
        <taxon>ecological metagenomes</taxon>
    </lineage>
</organism>
<proteinExistence type="predicted"/>
<dbReference type="InterPro" id="IPR051690">
    <property type="entry name" value="PseI-like"/>
</dbReference>
<accession>A0A0F8WEI0</accession>
<dbReference type="InterPro" id="IPR013785">
    <property type="entry name" value="Aldolase_TIM"/>
</dbReference>
<dbReference type="AlphaFoldDB" id="A0A0F8WEI0"/>
<comment type="caution">
    <text evidence="1">The sequence shown here is derived from an EMBL/GenBank/DDBJ whole genome shotgun (WGS) entry which is preliminary data.</text>
</comment>
<dbReference type="PANTHER" id="PTHR42966">
    <property type="entry name" value="N-ACETYLNEURAMINATE SYNTHASE"/>
    <property type="match status" value="1"/>
</dbReference>
<evidence type="ECO:0000313" key="1">
    <source>
        <dbReference type="EMBL" id="KKK55277.1"/>
    </source>
</evidence>
<dbReference type="GO" id="GO:0047444">
    <property type="term" value="F:N-acylneuraminate-9-phosphate synthase activity"/>
    <property type="evidence" value="ECO:0007669"/>
    <property type="project" value="TreeGrafter"/>
</dbReference>